<dbReference type="GeneID" id="28739813"/>
<sequence>MSCYMSVFDEVPKLALVLLLILWFLIVRYHRSDQKMQTQIQSIWSYILGWYEEIADSDIAEQGNPSTEQNGMGTATTHSYELFYTDRSLWTRLLCRTLLEDERQRLETGRLPDFEHLIRSLFWQTLFAVGYSSSNKPRFNDLYADWIWHMVATEEQLLRRRKRILFLAPKAPRQSYCVSIFYTNNTVRRTLPRRAEEFEHAAVADDDGASQSSGSILDDGTDASSCSTAMTELTITVTDRSCAEGATSTLQDTEEENRSKDHQIGRSDGDYFDILCHDIGLALDRMVPPVTDADLDCSPATAMPRELFPIIDDALVDSIQARQQSCVSPETSPAKSVARTVRACECIQCSLTKSGVYMLDNETSIDDMLFDMEPQTPLHPMTAP</sequence>
<dbReference type="RefSeq" id="XP_018000363.1">
    <property type="nucleotide sequence ID" value="XM_018147933.1"/>
</dbReference>
<proteinExistence type="predicted"/>
<keyword evidence="2" id="KW-0472">Membrane</keyword>
<dbReference type="Proteomes" id="UP000038010">
    <property type="component" value="Unassembled WGS sequence"/>
</dbReference>
<keyword evidence="2" id="KW-0812">Transmembrane</keyword>
<dbReference type="AlphaFoldDB" id="A0A0N1HQS4"/>
<protein>
    <submittedName>
        <fullName evidence="3">Uncharacterized protein</fullName>
    </submittedName>
</protein>
<comment type="caution">
    <text evidence="3">The sequence shown here is derived from an EMBL/GenBank/DDBJ whole genome shotgun (WGS) entry which is preliminary data.</text>
</comment>
<organism evidence="3 4">
    <name type="scientific">Cyphellophora attinorum</name>
    <dbReference type="NCBI Taxonomy" id="1664694"/>
    <lineage>
        <taxon>Eukaryota</taxon>
        <taxon>Fungi</taxon>
        <taxon>Dikarya</taxon>
        <taxon>Ascomycota</taxon>
        <taxon>Pezizomycotina</taxon>
        <taxon>Eurotiomycetes</taxon>
        <taxon>Chaetothyriomycetidae</taxon>
        <taxon>Chaetothyriales</taxon>
        <taxon>Cyphellophoraceae</taxon>
        <taxon>Cyphellophora</taxon>
    </lineage>
</organism>
<dbReference type="VEuPathDB" id="FungiDB:AB675_7555"/>
<feature type="transmembrane region" description="Helical" evidence="2">
    <location>
        <begin position="12"/>
        <end position="29"/>
    </location>
</feature>
<evidence type="ECO:0000256" key="1">
    <source>
        <dbReference type="SAM" id="MobiDB-lite"/>
    </source>
</evidence>
<keyword evidence="2" id="KW-1133">Transmembrane helix</keyword>
<reference evidence="3 4" key="1">
    <citation type="submission" date="2015-06" db="EMBL/GenBank/DDBJ databases">
        <title>Draft genome of the ant-associated black yeast Phialophora attae CBS 131958.</title>
        <authorList>
            <person name="Moreno L.F."/>
            <person name="Stielow B.J."/>
            <person name="de Hoog S."/>
            <person name="Vicente V.A."/>
            <person name="Weiss V.A."/>
            <person name="de Vries M."/>
            <person name="Cruz L.M."/>
            <person name="Souza E.M."/>
        </authorList>
    </citation>
    <scope>NUCLEOTIDE SEQUENCE [LARGE SCALE GENOMIC DNA]</scope>
    <source>
        <strain evidence="3 4">CBS 131958</strain>
    </source>
</reference>
<evidence type="ECO:0000313" key="3">
    <source>
        <dbReference type="EMBL" id="KPI40400.1"/>
    </source>
</evidence>
<accession>A0A0N1HQS4</accession>
<dbReference type="EMBL" id="LFJN01000012">
    <property type="protein sequence ID" value="KPI40400.1"/>
    <property type="molecule type" value="Genomic_DNA"/>
</dbReference>
<feature type="region of interest" description="Disordered" evidence="1">
    <location>
        <begin position="202"/>
        <end position="223"/>
    </location>
</feature>
<name>A0A0N1HQS4_9EURO</name>
<evidence type="ECO:0000313" key="4">
    <source>
        <dbReference type="Proteomes" id="UP000038010"/>
    </source>
</evidence>
<gene>
    <name evidence="3" type="ORF">AB675_7555</name>
</gene>
<evidence type="ECO:0000256" key="2">
    <source>
        <dbReference type="SAM" id="Phobius"/>
    </source>
</evidence>
<keyword evidence="4" id="KW-1185">Reference proteome</keyword>